<dbReference type="AlphaFoldDB" id="A0A2Z4JDF8"/>
<gene>
    <name evidence="1" type="ORF">DN051_40955</name>
</gene>
<dbReference type="KEGG" id="scad:DN051_40955"/>
<sequence>MVDLLRSPTAPASDSYQLDLTPGQEAVDTGANTLLISDPSGTSTLITAPLARDARGNRIPVSLRLVNDEVVVALEPTAGQALAYPVLLDPSYLSERHRPRHRMVESRPIVCHDQGS</sequence>
<evidence type="ECO:0000313" key="2">
    <source>
        <dbReference type="Proteomes" id="UP000249616"/>
    </source>
</evidence>
<accession>A0A2Z4JDF8</accession>
<keyword evidence="1" id="KW-0614">Plasmid</keyword>
<dbReference type="EMBL" id="CP030074">
    <property type="protein sequence ID" value="AWW43017.1"/>
    <property type="molecule type" value="Genomic_DNA"/>
</dbReference>
<organism evidence="1 2">
    <name type="scientific">Streptomyces cadmiisoli</name>
    <dbReference type="NCBI Taxonomy" id="2184053"/>
    <lineage>
        <taxon>Bacteria</taxon>
        <taxon>Bacillati</taxon>
        <taxon>Actinomycetota</taxon>
        <taxon>Actinomycetes</taxon>
        <taxon>Kitasatosporales</taxon>
        <taxon>Streptomycetaceae</taxon>
        <taxon>Streptomyces</taxon>
        <taxon>Streptomyces aurantiacus group</taxon>
    </lineage>
</organism>
<geneLocation type="plasmid" evidence="1 2">
    <name>unnamed1</name>
</geneLocation>
<reference evidence="2" key="1">
    <citation type="submission" date="2018-06" db="EMBL/GenBank/DDBJ databases">
        <authorList>
            <person name="Li K."/>
        </authorList>
    </citation>
    <scope>NUCLEOTIDE SEQUENCE [LARGE SCALE GENOMIC DNA]</scope>
    <source>
        <strain evidence="2">ZFG47</strain>
        <plasmid evidence="2">unnamed1</plasmid>
    </source>
</reference>
<proteinExistence type="predicted"/>
<keyword evidence="2" id="KW-1185">Reference proteome</keyword>
<dbReference type="Proteomes" id="UP000249616">
    <property type="component" value="Plasmid unnamed1"/>
</dbReference>
<evidence type="ECO:0000313" key="1">
    <source>
        <dbReference type="EMBL" id="AWW43017.1"/>
    </source>
</evidence>
<name>A0A2Z4JDF8_9ACTN</name>
<protein>
    <submittedName>
        <fullName evidence="1">Uncharacterized protein</fullName>
    </submittedName>
</protein>